<evidence type="ECO:0000313" key="1">
    <source>
        <dbReference type="EMBL" id="GAA4465472.1"/>
    </source>
</evidence>
<keyword evidence="2" id="KW-1185">Reference proteome</keyword>
<reference evidence="2" key="1">
    <citation type="journal article" date="2019" name="Int. J. Syst. Evol. Microbiol.">
        <title>The Global Catalogue of Microorganisms (GCM) 10K type strain sequencing project: providing services to taxonomists for standard genome sequencing and annotation.</title>
        <authorList>
            <consortium name="The Broad Institute Genomics Platform"/>
            <consortium name="The Broad Institute Genome Sequencing Center for Infectious Disease"/>
            <person name="Wu L."/>
            <person name="Ma J."/>
        </authorList>
    </citation>
    <scope>NUCLEOTIDE SEQUENCE [LARGE SCALE GENOMIC DNA]</scope>
    <source>
        <strain evidence="2">JCM 17759</strain>
    </source>
</reference>
<protein>
    <submittedName>
        <fullName evidence="1">DUF1580 domain-containing protein</fullName>
    </submittedName>
</protein>
<evidence type="ECO:0000313" key="2">
    <source>
        <dbReference type="Proteomes" id="UP001500840"/>
    </source>
</evidence>
<dbReference type="RefSeq" id="WP_345326851.1">
    <property type="nucleotide sequence ID" value="NZ_BAABGA010000074.1"/>
</dbReference>
<dbReference type="Proteomes" id="UP001500840">
    <property type="component" value="Unassembled WGS sequence"/>
</dbReference>
<organism evidence="1 2">
    <name type="scientific">Novipirellula rosea</name>
    <dbReference type="NCBI Taxonomy" id="1031540"/>
    <lineage>
        <taxon>Bacteria</taxon>
        <taxon>Pseudomonadati</taxon>
        <taxon>Planctomycetota</taxon>
        <taxon>Planctomycetia</taxon>
        <taxon>Pirellulales</taxon>
        <taxon>Pirellulaceae</taxon>
        <taxon>Novipirellula</taxon>
    </lineage>
</organism>
<sequence>MSKLNLLTEDLITLNEAVKEIPTHPHLSTVWRWHKRGINGIKLETIKIGSNILTTKQAITRFFAATQ</sequence>
<name>A0ABP8NGL9_9BACT</name>
<accession>A0ABP8NGL9</accession>
<dbReference type="InterPro" id="IPR011474">
    <property type="entry name" value="DUF1580"/>
</dbReference>
<proteinExistence type="predicted"/>
<dbReference type="EMBL" id="BAABGA010000074">
    <property type="protein sequence ID" value="GAA4465472.1"/>
    <property type="molecule type" value="Genomic_DNA"/>
</dbReference>
<comment type="caution">
    <text evidence="1">The sequence shown here is derived from an EMBL/GenBank/DDBJ whole genome shotgun (WGS) entry which is preliminary data.</text>
</comment>
<gene>
    <name evidence="1" type="ORF">GCM10023156_53300</name>
</gene>
<dbReference type="Pfam" id="PF07618">
    <property type="entry name" value="DUF1580"/>
    <property type="match status" value="1"/>
</dbReference>